<dbReference type="OrthoDB" id="9807606at2"/>
<dbReference type="NCBIfam" id="NF004634">
    <property type="entry name" value="PRK05980.1"/>
    <property type="match status" value="1"/>
</dbReference>
<dbReference type="InterPro" id="IPR001753">
    <property type="entry name" value="Enoyl-CoA_hydra/iso"/>
</dbReference>
<evidence type="ECO:0000313" key="3">
    <source>
        <dbReference type="EMBL" id="PWG61841.1"/>
    </source>
</evidence>
<dbReference type="FunFam" id="3.90.226.10:FF:000009">
    <property type="entry name" value="Carnitinyl-CoA dehydratase"/>
    <property type="match status" value="1"/>
</dbReference>
<dbReference type="InterPro" id="IPR029045">
    <property type="entry name" value="ClpP/crotonase-like_dom_sf"/>
</dbReference>
<dbReference type="PANTHER" id="PTHR11941:SF54">
    <property type="entry name" value="ENOYL-COA HYDRATASE, MITOCHONDRIAL"/>
    <property type="match status" value="1"/>
</dbReference>
<reference evidence="3 4" key="1">
    <citation type="submission" date="2018-05" db="EMBL/GenBank/DDBJ databases">
        <title>Spiribacter halobius sp. nov., a moderately halophilic bacterium isolated from marine solar saltern.</title>
        <authorList>
            <person name="Zheng W.-S."/>
            <person name="Lu D.-C."/>
            <person name="Du Z.-J."/>
        </authorList>
    </citation>
    <scope>NUCLEOTIDE SEQUENCE [LARGE SCALE GENOMIC DNA]</scope>
    <source>
        <strain evidence="3 4">E85</strain>
    </source>
</reference>
<dbReference type="GO" id="GO:0006635">
    <property type="term" value="P:fatty acid beta-oxidation"/>
    <property type="evidence" value="ECO:0007669"/>
    <property type="project" value="TreeGrafter"/>
</dbReference>
<gene>
    <name evidence="3" type="ORF">DEM34_14635</name>
</gene>
<comment type="similarity">
    <text evidence="1">Belongs to the enoyl-CoA hydratase/isomerase family.</text>
</comment>
<dbReference type="EMBL" id="QFFI01000026">
    <property type="protein sequence ID" value="PWG61841.1"/>
    <property type="molecule type" value="Genomic_DNA"/>
</dbReference>
<dbReference type="FunFam" id="1.10.12.10:FF:000001">
    <property type="entry name" value="Probable enoyl-CoA hydratase, mitochondrial"/>
    <property type="match status" value="1"/>
</dbReference>
<evidence type="ECO:0000313" key="4">
    <source>
        <dbReference type="Proteomes" id="UP000245474"/>
    </source>
</evidence>
<dbReference type="Gene3D" id="1.10.12.10">
    <property type="entry name" value="Lyase 2-enoyl-coa Hydratase, Chain A, domain 2"/>
    <property type="match status" value="1"/>
</dbReference>
<sequence length="263" mass="28401">MTEILLCERRDEIAILTLNRPERLNALSYALIDALMATLGELEGDDTVRGIVITGAGDRAFSAGADISEFQHSVRAGPGAAVREFCRRGQEFTRRLESYPKPIVAAINGLAYGGGCEISEAMAYTIAAEDALLCKSEIRLGLIPDFGGTQRLPRLVGRKHALDMVLTGDPITAQRAAEIGLVNRVVPKSRVLEEAIGWLRRVTRHSALAVEAALTAVNRGVNVSIDEGLAIESAQFARLVPTHDLAEGIAAFLEKREPEFIGQ</sequence>
<dbReference type="Gene3D" id="3.90.226.10">
    <property type="entry name" value="2-enoyl-CoA Hydratase, Chain A, domain 1"/>
    <property type="match status" value="1"/>
</dbReference>
<accession>A0A2U2MXU2</accession>
<dbReference type="InterPro" id="IPR014748">
    <property type="entry name" value="Enoyl-CoA_hydra_C"/>
</dbReference>
<keyword evidence="4" id="KW-1185">Reference proteome</keyword>
<dbReference type="AlphaFoldDB" id="A0A2U2MXU2"/>
<dbReference type="Pfam" id="PF00378">
    <property type="entry name" value="ECH_1"/>
    <property type="match status" value="1"/>
</dbReference>
<protein>
    <submittedName>
        <fullName evidence="3">Enoyl-CoA hydratase</fullName>
        <ecNumber evidence="3">4.2.1.17</ecNumber>
    </submittedName>
</protein>
<dbReference type="PANTHER" id="PTHR11941">
    <property type="entry name" value="ENOYL-COA HYDRATASE-RELATED"/>
    <property type="match status" value="1"/>
</dbReference>
<organism evidence="3 4">
    <name type="scientific">Sediminicurvatus halobius</name>
    <dbReference type="NCBI Taxonomy" id="2182432"/>
    <lineage>
        <taxon>Bacteria</taxon>
        <taxon>Pseudomonadati</taxon>
        <taxon>Pseudomonadota</taxon>
        <taxon>Gammaproteobacteria</taxon>
        <taxon>Chromatiales</taxon>
        <taxon>Ectothiorhodospiraceae</taxon>
        <taxon>Sediminicurvatus</taxon>
    </lineage>
</organism>
<dbReference type="EC" id="4.2.1.17" evidence="3"/>
<comment type="caution">
    <text evidence="3">The sequence shown here is derived from an EMBL/GenBank/DDBJ whole genome shotgun (WGS) entry which is preliminary data.</text>
</comment>
<evidence type="ECO:0000256" key="2">
    <source>
        <dbReference type="ARBA" id="ARBA00023239"/>
    </source>
</evidence>
<dbReference type="Proteomes" id="UP000245474">
    <property type="component" value="Unassembled WGS sequence"/>
</dbReference>
<evidence type="ECO:0000256" key="1">
    <source>
        <dbReference type="ARBA" id="ARBA00005254"/>
    </source>
</evidence>
<dbReference type="SUPFAM" id="SSF52096">
    <property type="entry name" value="ClpP/crotonase"/>
    <property type="match status" value="1"/>
</dbReference>
<keyword evidence="2 3" id="KW-0456">Lyase</keyword>
<proteinExistence type="inferred from homology"/>
<dbReference type="CDD" id="cd06558">
    <property type="entry name" value="crotonase-like"/>
    <property type="match status" value="1"/>
</dbReference>
<dbReference type="GO" id="GO:0004300">
    <property type="term" value="F:enoyl-CoA hydratase activity"/>
    <property type="evidence" value="ECO:0007669"/>
    <property type="project" value="UniProtKB-EC"/>
</dbReference>
<dbReference type="RefSeq" id="WP_109679573.1">
    <property type="nucleotide sequence ID" value="NZ_CP086615.1"/>
</dbReference>
<name>A0A2U2MXU2_9GAMM</name>